<evidence type="ECO:0000313" key="3">
    <source>
        <dbReference type="Proteomes" id="UP000315439"/>
    </source>
</evidence>
<dbReference type="EMBL" id="VIKS01000009">
    <property type="protein sequence ID" value="TQV86824.1"/>
    <property type="molecule type" value="Genomic_DNA"/>
</dbReference>
<dbReference type="Pfam" id="PF05593">
    <property type="entry name" value="RHS_repeat"/>
    <property type="match status" value="1"/>
</dbReference>
<feature type="compositionally biased region" description="Acidic residues" evidence="1">
    <location>
        <begin position="880"/>
        <end position="889"/>
    </location>
</feature>
<dbReference type="InterPro" id="IPR031325">
    <property type="entry name" value="RHS_repeat"/>
</dbReference>
<evidence type="ECO:0000313" key="2">
    <source>
        <dbReference type="EMBL" id="TQV86824.1"/>
    </source>
</evidence>
<name>A0A545UBI0_9GAMM</name>
<dbReference type="Gene3D" id="2.180.10.10">
    <property type="entry name" value="RHS repeat-associated core"/>
    <property type="match status" value="2"/>
</dbReference>
<dbReference type="Proteomes" id="UP000315439">
    <property type="component" value="Unassembled WGS sequence"/>
</dbReference>
<comment type="caution">
    <text evidence="2">The sequence shown here is derived from an EMBL/GenBank/DDBJ whole genome shotgun (WGS) entry which is preliminary data.</text>
</comment>
<dbReference type="RefSeq" id="WP_142894217.1">
    <property type="nucleotide sequence ID" value="NZ_ML660165.1"/>
</dbReference>
<keyword evidence="3" id="KW-1185">Reference proteome</keyword>
<dbReference type="NCBIfam" id="TIGR01643">
    <property type="entry name" value="YD_repeat_2x"/>
    <property type="match status" value="2"/>
</dbReference>
<sequence>YDGTLDSVNEIKTGYTWTESRQPDVITTDVLQGDGQSMVVDTDYNTYGLPTSVKTYPKGDANNFREVKTTYSNDGENESADGYFVFKVTNALGQSSFSHTYPEHGQVKKVIDANSLTTETKYDAFGRVEQVTPPVGQPAYSRFALCDGGCDGLTDSNIKYKVTTYQAGSPQSTAYKDQFNRVKAVTTEGFDGNLIYAFTKFDKLGRKTFESIPSFDSTVNKGTHYLSFDVLGRLLKRKVDQADGKSMEVEYQYNRHRTIIDATDMTTMEKLTMKRTHSANGQLIQTTDALKKVTYYAYDAMGNPIVLKDANGNPIKATYNALGQKQNVNDPNMGIKTFTYSPFGDVLSETDAKSQTTAYTYDKLSRVLTRKVGNTLEASFNYDDKCVGGLDTETRHDSGSDNFKRDYGYTSQCQVNQVKTHIAGTDYTLKTQYDNHYGRVKALTYPTGLTVKNLYNGLGYQTKTQNAGNDYVYFEAKQLDARGQLIEASKANGVLTEWSDFAPETGQMKSIYTHTSNGGNQRHKVYYTYSGFGNLMTQTVENNQNAVSSETYDYDPVHRLTESKRTMGGITDTISYAYDAVGNITRKDDYGSSYQYGTVARGQSNAGPNAVYALTKSGGGTVTFGYDLNGNRTHENDEEILRYNAFNKPTWIKKNGITSRFSYGADQMRYKQIKSGKPNGTETTLYIDKAYEKIQYNGETQHKVYLGDAIVTSIEKNNSSSHKIGFVHRDRLGSVVTITDHQGNMIDNKSYDPFGKPRKGNLESVEPPTLRDVAYQSGFISEPDDLKLETRRGFTDHEHLDDAQLIHMNGRIYDYNAGRFLSVDPFIQSPGNSQSMNPYSYIMNNPLAGTDPSGYKIQCGEHMCDFIISANEKKKKPGNEDSDGDESGESDNGGDSNEKGDAPEDIGGSSGKGRSVAGRNPSLQTITGAQNIRDFMRGAASTLTSFVPFGEAAMMAFQGDWGGAFQSAAMEGGMMVAGALTGGIAYGAYKAYRSSKAVRRLKEVVTGGTNNIFYKVASGGKRGETPLTSAQRSEVDDYLTNFNLDGVAIRHVDDTNLNTGYLNGDLFSILNIGSDVIPGNVGRGTLTANSRVSVRGTLAHEIVGHREAALAGRTQSLLHLEEAQASIRAARFGPDLTSTERITLLRDGITRLHKKGVKVRDVKDQLFIKNR</sequence>
<proteinExistence type="predicted"/>
<evidence type="ECO:0000256" key="1">
    <source>
        <dbReference type="SAM" id="MobiDB-lite"/>
    </source>
</evidence>
<protein>
    <submittedName>
        <fullName evidence="2">RHS repeat protein</fullName>
    </submittedName>
</protein>
<dbReference type="PANTHER" id="PTHR32305">
    <property type="match status" value="1"/>
</dbReference>
<accession>A0A545UBI0</accession>
<dbReference type="InterPro" id="IPR022385">
    <property type="entry name" value="Rhs_assc_core"/>
</dbReference>
<dbReference type="InterPro" id="IPR006530">
    <property type="entry name" value="YD"/>
</dbReference>
<dbReference type="OrthoDB" id="9815414at2"/>
<organism evidence="2 3">
    <name type="scientific">Aliikangiella coralliicola</name>
    <dbReference type="NCBI Taxonomy" id="2592383"/>
    <lineage>
        <taxon>Bacteria</taxon>
        <taxon>Pseudomonadati</taxon>
        <taxon>Pseudomonadota</taxon>
        <taxon>Gammaproteobacteria</taxon>
        <taxon>Oceanospirillales</taxon>
        <taxon>Pleioneaceae</taxon>
        <taxon>Aliikangiella</taxon>
    </lineage>
</organism>
<feature type="non-terminal residue" evidence="2">
    <location>
        <position position="1"/>
    </location>
</feature>
<dbReference type="PANTHER" id="PTHR32305:SF15">
    <property type="entry name" value="PROTEIN RHSA-RELATED"/>
    <property type="match status" value="1"/>
</dbReference>
<dbReference type="InterPro" id="IPR050708">
    <property type="entry name" value="T6SS_VgrG/RHS"/>
</dbReference>
<gene>
    <name evidence="2" type="ORF">FLL46_13465</name>
</gene>
<dbReference type="NCBIfam" id="TIGR03696">
    <property type="entry name" value="Rhs_assc_core"/>
    <property type="match status" value="1"/>
</dbReference>
<dbReference type="AlphaFoldDB" id="A0A545UBI0"/>
<reference evidence="2 3" key="1">
    <citation type="submission" date="2019-07" db="EMBL/GenBank/DDBJ databases">
        <title>Draft genome for Aliikangiella sp. M105.</title>
        <authorList>
            <person name="Wang G."/>
        </authorList>
    </citation>
    <scope>NUCLEOTIDE SEQUENCE [LARGE SCALE GENOMIC DNA]</scope>
    <source>
        <strain evidence="2 3">M105</strain>
    </source>
</reference>
<feature type="region of interest" description="Disordered" evidence="1">
    <location>
        <begin position="874"/>
        <end position="924"/>
    </location>
</feature>